<dbReference type="GO" id="GO:0005886">
    <property type="term" value="C:plasma membrane"/>
    <property type="evidence" value="ECO:0007669"/>
    <property type="project" value="UniProtKB-SubCell"/>
</dbReference>
<dbReference type="CDD" id="cd03215">
    <property type="entry name" value="ABC_Carb_Monos_II"/>
    <property type="match status" value="1"/>
</dbReference>
<evidence type="ECO:0000256" key="2">
    <source>
        <dbReference type="ARBA" id="ARBA00022448"/>
    </source>
</evidence>
<dbReference type="Pfam" id="PF00005">
    <property type="entry name" value="ABC_tran"/>
    <property type="match status" value="2"/>
</dbReference>
<accession>A0A512DVP2</accession>
<dbReference type="PROSITE" id="PS50893">
    <property type="entry name" value="ABC_TRANSPORTER_2"/>
    <property type="match status" value="2"/>
</dbReference>
<reference evidence="11 12" key="1">
    <citation type="submission" date="2019-07" db="EMBL/GenBank/DDBJ databases">
        <title>Whole genome shotgun sequence of Skermanella aerolata NBRC 106429.</title>
        <authorList>
            <person name="Hosoyama A."/>
            <person name="Uohara A."/>
            <person name="Ohji S."/>
            <person name="Ichikawa N."/>
        </authorList>
    </citation>
    <scope>NUCLEOTIDE SEQUENCE [LARGE SCALE GENOMIC DNA]</scope>
    <source>
        <strain evidence="11 12">NBRC 106429</strain>
    </source>
</reference>
<dbReference type="CDD" id="cd03216">
    <property type="entry name" value="ABC_Carb_Monos_I"/>
    <property type="match status" value="1"/>
</dbReference>
<dbReference type="OrthoDB" id="7283113at2"/>
<evidence type="ECO:0000256" key="6">
    <source>
        <dbReference type="ARBA" id="ARBA00022741"/>
    </source>
</evidence>
<evidence type="ECO:0000259" key="10">
    <source>
        <dbReference type="PROSITE" id="PS50893"/>
    </source>
</evidence>
<keyword evidence="6" id="KW-0547">Nucleotide-binding</keyword>
<keyword evidence="8" id="KW-1278">Translocase</keyword>
<protein>
    <submittedName>
        <fullName evidence="11">ABC transporter ATP-binding protein</fullName>
    </submittedName>
</protein>
<feature type="domain" description="ABC transporter" evidence="10">
    <location>
        <begin position="258"/>
        <end position="500"/>
    </location>
</feature>
<dbReference type="PANTHER" id="PTHR43790:SF3">
    <property type="entry name" value="D-ALLOSE IMPORT ATP-BINDING PROTEIN ALSA-RELATED"/>
    <property type="match status" value="1"/>
</dbReference>
<dbReference type="InterPro" id="IPR003593">
    <property type="entry name" value="AAA+_ATPase"/>
</dbReference>
<keyword evidence="3" id="KW-1003">Cell membrane</keyword>
<keyword evidence="7 11" id="KW-0067">ATP-binding</keyword>
<comment type="subcellular location">
    <subcellularLocation>
        <location evidence="1">Cell membrane</location>
        <topology evidence="1">Peripheral membrane protein</topology>
    </subcellularLocation>
</comment>
<evidence type="ECO:0000313" key="11">
    <source>
        <dbReference type="EMBL" id="GEO40534.1"/>
    </source>
</evidence>
<keyword evidence="12" id="KW-1185">Reference proteome</keyword>
<evidence type="ECO:0000256" key="7">
    <source>
        <dbReference type="ARBA" id="ARBA00022840"/>
    </source>
</evidence>
<organism evidence="11 12">
    <name type="scientific">Skermanella aerolata</name>
    <dbReference type="NCBI Taxonomy" id="393310"/>
    <lineage>
        <taxon>Bacteria</taxon>
        <taxon>Pseudomonadati</taxon>
        <taxon>Pseudomonadota</taxon>
        <taxon>Alphaproteobacteria</taxon>
        <taxon>Rhodospirillales</taxon>
        <taxon>Azospirillaceae</taxon>
        <taxon>Skermanella</taxon>
    </lineage>
</organism>
<name>A0A512DVP2_9PROT</name>
<proteinExistence type="predicted"/>
<dbReference type="SMART" id="SM00382">
    <property type="entry name" value="AAA"/>
    <property type="match status" value="2"/>
</dbReference>
<dbReference type="InterPro" id="IPR003439">
    <property type="entry name" value="ABC_transporter-like_ATP-bd"/>
</dbReference>
<dbReference type="RefSeq" id="WP_044430501.1">
    <property type="nucleotide sequence ID" value="NZ_BJYZ01000022.1"/>
</dbReference>
<dbReference type="SUPFAM" id="SSF52540">
    <property type="entry name" value="P-loop containing nucleoside triphosphate hydrolases"/>
    <property type="match status" value="2"/>
</dbReference>
<dbReference type="AlphaFoldDB" id="A0A512DVP2"/>
<evidence type="ECO:0000256" key="5">
    <source>
        <dbReference type="ARBA" id="ARBA00022737"/>
    </source>
</evidence>
<dbReference type="EMBL" id="BJYZ01000022">
    <property type="protein sequence ID" value="GEO40534.1"/>
    <property type="molecule type" value="Genomic_DNA"/>
</dbReference>
<keyword evidence="5" id="KW-0677">Repeat</keyword>
<dbReference type="FunFam" id="3.40.50.300:FF:000127">
    <property type="entry name" value="Ribose import ATP-binding protein RbsA"/>
    <property type="match status" value="1"/>
</dbReference>
<dbReference type="PANTHER" id="PTHR43790">
    <property type="entry name" value="CARBOHYDRATE TRANSPORT ATP-BINDING PROTEIN MG119-RELATED"/>
    <property type="match status" value="1"/>
</dbReference>
<dbReference type="InterPro" id="IPR027417">
    <property type="entry name" value="P-loop_NTPase"/>
</dbReference>
<evidence type="ECO:0000256" key="8">
    <source>
        <dbReference type="ARBA" id="ARBA00022967"/>
    </source>
</evidence>
<dbReference type="Gene3D" id="3.40.50.300">
    <property type="entry name" value="P-loop containing nucleotide triphosphate hydrolases"/>
    <property type="match status" value="2"/>
</dbReference>
<evidence type="ECO:0000313" key="12">
    <source>
        <dbReference type="Proteomes" id="UP000321523"/>
    </source>
</evidence>
<evidence type="ECO:0000256" key="1">
    <source>
        <dbReference type="ARBA" id="ARBA00004202"/>
    </source>
</evidence>
<keyword evidence="9" id="KW-0472">Membrane</keyword>
<evidence type="ECO:0000256" key="9">
    <source>
        <dbReference type="ARBA" id="ARBA00023136"/>
    </source>
</evidence>
<evidence type="ECO:0000256" key="4">
    <source>
        <dbReference type="ARBA" id="ARBA00022597"/>
    </source>
</evidence>
<dbReference type="Proteomes" id="UP000321523">
    <property type="component" value="Unassembled WGS sequence"/>
</dbReference>
<gene>
    <name evidence="11" type="ORF">SAE02_46820</name>
</gene>
<dbReference type="InterPro" id="IPR050107">
    <property type="entry name" value="ABC_carbohydrate_import_ATPase"/>
</dbReference>
<feature type="domain" description="ABC transporter" evidence="10">
    <location>
        <begin position="10"/>
        <end position="246"/>
    </location>
</feature>
<dbReference type="InterPro" id="IPR017871">
    <property type="entry name" value="ABC_transporter-like_CS"/>
</dbReference>
<comment type="caution">
    <text evidence="11">The sequence shown here is derived from an EMBL/GenBank/DDBJ whole genome shotgun (WGS) entry which is preliminary data.</text>
</comment>
<dbReference type="PROSITE" id="PS00211">
    <property type="entry name" value="ABC_TRANSPORTER_1"/>
    <property type="match status" value="1"/>
</dbReference>
<dbReference type="GO" id="GO:0016887">
    <property type="term" value="F:ATP hydrolysis activity"/>
    <property type="evidence" value="ECO:0007669"/>
    <property type="project" value="InterPro"/>
</dbReference>
<keyword evidence="2" id="KW-0813">Transport</keyword>
<sequence>MVFGGDRPLLELSGISKSFGGVTALRDVDFTLHAGEIHGLVGENGAGKSTLMKIIAGVHTDYGGTMRIDGEERNFRSARDALKAGIGMVHQELSIVPDLSVAENVFLGSQPVTRFGRVDWRGMNAQAAAHLRSLGIDVDPRVPIGSLPIGLQQMIEISRVLFSGARIIILDEPTSALSPPEIERLFGLLQALRQSGRSMIFISHFLDDILGVSDTVTIFRNGRKIVTAEAAGLRKSFLIEHMIGAGHEDLEESYTSEMMLDSKPDAPVVLETSGLTLGRAFRDVSLTVRAGEVLGIYGFMGSGQLELARALFGKLHPEKGTVAIEGRQVSLKGTAAARRAGMAFVPESRRSMLFSHEPLYKNMSISILGRLHPVLLRPNAEREIAERHVVSLGIRPPRVDQHLGTLSGGNQQKVGLAKWLTYLPKVLVLSEPTRGMDVGAKDDVVKIVRGLRDQGIGIVVVSSEPETVLSLADRILVMRKGEVAREFVSEAVSKDRLLDAA</sequence>
<dbReference type="GO" id="GO:0005524">
    <property type="term" value="F:ATP binding"/>
    <property type="evidence" value="ECO:0007669"/>
    <property type="project" value="UniProtKB-KW"/>
</dbReference>
<evidence type="ECO:0000256" key="3">
    <source>
        <dbReference type="ARBA" id="ARBA00022475"/>
    </source>
</evidence>
<keyword evidence="4" id="KW-0762">Sugar transport</keyword>